<accession>A0A133KJ97</accession>
<comment type="subunit">
    <text evidence="1">Component of the MPD complex composed of SpoIIM, SpoIIP and SpoIID.</text>
</comment>
<keyword evidence="1" id="KW-0749">Sporulation</keyword>
<dbReference type="NCBIfam" id="TIGR02831">
    <property type="entry name" value="spo_II_M"/>
    <property type="match status" value="1"/>
</dbReference>
<gene>
    <name evidence="3" type="ORF">HMPREF3213_02644</name>
</gene>
<keyword evidence="2" id="KW-1133">Transmembrane helix</keyword>
<dbReference type="InterPro" id="IPR014196">
    <property type="entry name" value="SpoIIM"/>
</dbReference>
<evidence type="ECO:0000313" key="3">
    <source>
        <dbReference type="EMBL" id="KWZ79540.1"/>
    </source>
</evidence>
<dbReference type="GO" id="GO:0005886">
    <property type="term" value="C:plasma membrane"/>
    <property type="evidence" value="ECO:0007669"/>
    <property type="project" value="UniProtKB-SubCell"/>
</dbReference>
<evidence type="ECO:0000313" key="4">
    <source>
        <dbReference type="Proteomes" id="UP000070376"/>
    </source>
</evidence>
<evidence type="ECO:0000256" key="1">
    <source>
        <dbReference type="PIRNR" id="PIRNR038973"/>
    </source>
</evidence>
<dbReference type="Proteomes" id="UP000070376">
    <property type="component" value="Unassembled WGS sequence"/>
</dbReference>
<comment type="caution">
    <text evidence="3">The sequence shown here is derived from an EMBL/GenBank/DDBJ whole genome shotgun (WGS) entry which is preliminary data.</text>
</comment>
<protein>
    <recommendedName>
        <fullName evidence="1">Stage II sporulation protein M</fullName>
    </recommendedName>
</protein>
<feature type="transmembrane region" description="Helical" evidence="2">
    <location>
        <begin position="158"/>
        <end position="179"/>
    </location>
</feature>
<dbReference type="EMBL" id="LRPN01000116">
    <property type="protein sequence ID" value="KWZ79540.1"/>
    <property type="molecule type" value="Genomic_DNA"/>
</dbReference>
<dbReference type="InterPro" id="IPR002798">
    <property type="entry name" value="SpoIIM-like"/>
</dbReference>
<sequence length="233" mass="26073">MSFHRLIASANLLKEGTPLMKQVALQNPVSRHIRENSSIYAFVIALFLMGVIFGAVIVNSLSIAQKEDLFFYLKQFFGQVSTGKLAAPEDLFRSSFLHNLKFLGLIWLLGISIIGLPLILVLLFLKGLVVGFSIGFLVNQMKWGGFLLSFVTVLPQNLLIIPLFIFTSVMAVMFSLNLIRKIFMKQAAHFAFFQLFLRYCTALLAVFIASLAAACIEAYLSPQLMQAVMKMIH</sequence>
<dbReference type="GO" id="GO:0030435">
    <property type="term" value="P:sporulation resulting in formation of a cellular spore"/>
    <property type="evidence" value="ECO:0007669"/>
    <property type="project" value="UniProtKB-KW"/>
</dbReference>
<keyword evidence="1 2" id="KW-0472">Membrane</keyword>
<keyword evidence="1 2" id="KW-0812">Transmembrane</keyword>
<dbReference type="PATRIC" id="fig|1398.22.peg.2649"/>
<proteinExistence type="predicted"/>
<dbReference type="AlphaFoldDB" id="A0A133KJ97"/>
<comment type="function">
    <text evidence="1">Required for complete septum migration and engulfment of the forespore compartment during sporulation. Required for stabilizing and recruiting of SpoIIP to the septal membrane.</text>
</comment>
<feature type="transmembrane region" description="Helical" evidence="2">
    <location>
        <begin position="39"/>
        <end position="64"/>
    </location>
</feature>
<dbReference type="Pfam" id="PF01944">
    <property type="entry name" value="SpoIIM"/>
    <property type="match status" value="1"/>
</dbReference>
<dbReference type="PIRSF" id="PIRSF038973">
    <property type="entry name" value="SpoIIM"/>
    <property type="match status" value="1"/>
</dbReference>
<feature type="transmembrane region" description="Helical" evidence="2">
    <location>
        <begin position="105"/>
        <end position="138"/>
    </location>
</feature>
<name>A0A133KJ97_HEYCO</name>
<keyword evidence="1" id="KW-1003">Cell membrane</keyword>
<organism evidence="3 4">
    <name type="scientific">Heyndrickxia coagulans</name>
    <name type="common">Weizmannia coagulans</name>
    <dbReference type="NCBI Taxonomy" id="1398"/>
    <lineage>
        <taxon>Bacteria</taxon>
        <taxon>Bacillati</taxon>
        <taxon>Bacillota</taxon>
        <taxon>Bacilli</taxon>
        <taxon>Bacillales</taxon>
        <taxon>Bacillaceae</taxon>
        <taxon>Heyndrickxia</taxon>
    </lineage>
</organism>
<reference evidence="4" key="1">
    <citation type="submission" date="2016-01" db="EMBL/GenBank/DDBJ databases">
        <authorList>
            <person name="Mitreva M."/>
            <person name="Pepin K.H."/>
            <person name="Mihindukulasuriya K.A."/>
            <person name="Fulton R."/>
            <person name="Fronick C."/>
            <person name="O'Laughlin M."/>
            <person name="Miner T."/>
            <person name="Herter B."/>
            <person name="Rosa B.A."/>
            <person name="Cordes M."/>
            <person name="Tomlinson C."/>
            <person name="Wollam A."/>
            <person name="Palsikar V.B."/>
            <person name="Mardis E.R."/>
            <person name="Wilson R.K."/>
        </authorList>
    </citation>
    <scope>NUCLEOTIDE SEQUENCE [LARGE SCALE GENOMIC DNA]</scope>
    <source>
        <strain evidence="4">GED7749B</strain>
    </source>
</reference>
<feature type="transmembrane region" description="Helical" evidence="2">
    <location>
        <begin position="199"/>
        <end position="220"/>
    </location>
</feature>
<comment type="subcellular location">
    <subcellularLocation>
        <location evidence="1">Cell membrane</location>
        <topology evidence="1">Multi-pass membrane protein</topology>
    </subcellularLocation>
    <text evidence="1">Localizes to the sporulation septum and to the second division site within the mother cell. Before the start of engulfment localizes to the septal midpoint, then spreads throughout the septum prior to becoming enriched at the leading edge of the engulfing membrane, where it remains until the completion of membrane migration. Some remain partially trapped at the septum during engulfment and upon completion of engulfment become dispersed in the outer forespore membrane. Localization of the MPD complex to the septal membrane is dependent on SpoIIB.</text>
</comment>
<evidence type="ECO:0000256" key="2">
    <source>
        <dbReference type="SAM" id="Phobius"/>
    </source>
</evidence>